<feature type="region of interest" description="Disordered" evidence="1">
    <location>
        <begin position="208"/>
        <end position="243"/>
    </location>
</feature>
<gene>
    <name evidence="2" type="ORF">EXIGLDRAFT_759643</name>
</gene>
<evidence type="ECO:0000256" key="1">
    <source>
        <dbReference type="SAM" id="MobiDB-lite"/>
    </source>
</evidence>
<name>A0A165Q154_EXIGL</name>
<dbReference type="AlphaFoldDB" id="A0A165Q154"/>
<keyword evidence="3" id="KW-1185">Reference proteome</keyword>
<feature type="compositionally biased region" description="Polar residues" evidence="1">
    <location>
        <begin position="62"/>
        <end position="74"/>
    </location>
</feature>
<evidence type="ECO:0000313" key="2">
    <source>
        <dbReference type="EMBL" id="KZW02941.1"/>
    </source>
</evidence>
<feature type="compositionally biased region" description="Polar residues" evidence="1">
    <location>
        <begin position="23"/>
        <end position="36"/>
    </location>
</feature>
<sequence>MSARRRKRVRAVDPYLGFYPTSDPLSDAQTTSTNTGPIFLADESIQEPQSTSQGLRAPEPPTSTIQFVHSSSSPEPAFCQPTAPKASYAARKRRRIDSDSDSDGVVEAVTRSAETSSDEDEEDEEVEAPPAAPTRRSTRTATQAHGMHKPSRPRTQLGTVRGPFTTRLIAACLATGAQLDDDLAEINARTIPQLKLTALPLALPKRRISSTQAEPSGRKRVVNFHPRPSFNTANAPDEANARNGAYGANKVRKRLSHLPLPLANTRLPSAILAGHEVASRPGPRKKKREEARVPSGIPPLRMASGKALKHPRTIRVTTVHENDTLLKEGGLKMTTLRSFDRAARALRTRVKADSTSPPASPIPNAVCRVLTRSSFANASSTYVPVPAPSPRSLLDHDSNLMDRSFSPIPVTPGRRPHPRPSITQFSPSPAHDNDSNESPPPPPTFGTKIPLPFSPSTSPQSLSDSRSRIDVLVPDSPSPPVRRARTQRSSDAGIFIPASLDMPTSSSASVHDLEAARTNGNFDLSSLHILVPDSSHVLVSDSIFVPASLDDTSYPSTPSQEEDEEEEDAVILVPDSSHVLAPETQPNPPAPARRFPAPRRPGAPRRPIMLKSINELSDSFLEKIAKNGAIFGRPPARSYL</sequence>
<feature type="region of interest" description="Disordered" evidence="1">
    <location>
        <begin position="273"/>
        <end position="309"/>
    </location>
</feature>
<reference evidence="2 3" key="1">
    <citation type="journal article" date="2016" name="Mol. Biol. Evol.">
        <title>Comparative Genomics of Early-Diverging Mushroom-Forming Fungi Provides Insights into the Origins of Lignocellulose Decay Capabilities.</title>
        <authorList>
            <person name="Nagy L.G."/>
            <person name="Riley R."/>
            <person name="Tritt A."/>
            <person name="Adam C."/>
            <person name="Daum C."/>
            <person name="Floudas D."/>
            <person name="Sun H."/>
            <person name="Yadav J.S."/>
            <person name="Pangilinan J."/>
            <person name="Larsson K.H."/>
            <person name="Matsuura K."/>
            <person name="Barry K."/>
            <person name="Labutti K."/>
            <person name="Kuo R."/>
            <person name="Ohm R.A."/>
            <person name="Bhattacharya S.S."/>
            <person name="Shirouzu T."/>
            <person name="Yoshinaga Y."/>
            <person name="Martin F.M."/>
            <person name="Grigoriev I.V."/>
            <person name="Hibbett D.S."/>
        </authorList>
    </citation>
    <scope>NUCLEOTIDE SEQUENCE [LARGE SCALE GENOMIC DNA]</scope>
    <source>
        <strain evidence="2 3">HHB12029</strain>
    </source>
</reference>
<accession>A0A165Q154</accession>
<evidence type="ECO:0000313" key="3">
    <source>
        <dbReference type="Proteomes" id="UP000077266"/>
    </source>
</evidence>
<feature type="compositionally biased region" description="Low complexity" evidence="1">
    <location>
        <begin position="450"/>
        <end position="475"/>
    </location>
</feature>
<dbReference type="OrthoDB" id="10688990at2759"/>
<dbReference type="EMBL" id="KV425886">
    <property type="protein sequence ID" value="KZW02941.1"/>
    <property type="molecule type" value="Genomic_DNA"/>
</dbReference>
<dbReference type="Proteomes" id="UP000077266">
    <property type="component" value="Unassembled WGS sequence"/>
</dbReference>
<proteinExistence type="predicted"/>
<feature type="region of interest" description="Disordered" evidence="1">
    <location>
        <begin position="578"/>
        <end position="607"/>
    </location>
</feature>
<protein>
    <submittedName>
        <fullName evidence="2">Uncharacterized protein</fullName>
    </submittedName>
</protein>
<organism evidence="2 3">
    <name type="scientific">Exidia glandulosa HHB12029</name>
    <dbReference type="NCBI Taxonomy" id="1314781"/>
    <lineage>
        <taxon>Eukaryota</taxon>
        <taxon>Fungi</taxon>
        <taxon>Dikarya</taxon>
        <taxon>Basidiomycota</taxon>
        <taxon>Agaricomycotina</taxon>
        <taxon>Agaricomycetes</taxon>
        <taxon>Auriculariales</taxon>
        <taxon>Exidiaceae</taxon>
        <taxon>Exidia</taxon>
    </lineage>
</organism>
<feature type="compositionally biased region" description="Acidic residues" evidence="1">
    <location>
        <begin position="116"/>
        <end position="127"/>
    </location>
</feature>
<feature type="region of interest" description="Disordered" evidence="1">
    <location>
        <begin position="380"/>
        <end position="492"/>
    </location>
</feature>
<dbReference type="InParanoid" id="A0A165Q154"/>
<feature type="compositionally biased region" description="Low complexity" evidence="1">
    <location>
        <begin position="133"/>
        <end position="142"/>
    </location>
</feature>
<feature type="region of interest" description="Disordered" evidence="1">
    <location>
        <begin position="1"/>
        <end position="159"/>
    </location>
</feature>